<dbReference type="SUPFAM" id="SSF55979">
    <property type="entry name" value="DNA clamp"/>
    <property type="match status" value="1"/>
</dbReference>
<evidence type="ECO:0000256" key="6">
    <source>
        <dbReference type="SAM" id="MobiDB-lite"/>
    </source>
</evidence>
<evidence type="ECO:0000256" key="4">
    <source>
        <dbReference type="ARBA" id="ARBA00023204"/>
    </source>
</evidence>
<evidence type="ECO:0000256" key="2">
    <source>
        <dbReference type="ARBA" id="ARBA00010991"/>
    </source>
</evidence>
<dbReference type="RefSeq" id="XP_002173963.1">
    <property type="nucleotide sequence ID" value="XM_002173927.2"/>
</dbReference>
<dbReference type="GO" id="GO:0000077">
    <property type="term" value="P:DNA damage checkpoint signaling"/>
    <property type="evidence" value="ECO:0000318"/>
    <property type="project" value="GO_Central"/>
</dbReference>
<comment type="subcellular location">
    <subcellularLocation>
        <location evidence="1">Nucleus</location>
    </subcellularLocation>
</comment>
<organism evidence="7 9">
    <name type="scientific">Schizosaccharomyces japonicus (strain yFS275 / FY16936)</name>
    <name type="common">Fission yeast</name>
    <dbReference type="NCBI Taxonomy" id="402676"/>
    <lineage>
        <taxon>Eukaryota</taxon>
        <taxon>Fungi</taxon>
        <taxon>Dikarya</taxon>
        <taxon>Ascomycota</taxon>
        <taxon>Taphrinomycotina</taxon>
        <taxon>Schizosaccharomycetes</taxon>
        <taxon>Schizosaccharomycetales</taxon>
        <taxon>Schizosaccharomycetaceae</taxon>
        <taxon>Schizosaccharomyces</taxon>
    </lineage>
</organism>
<dbReference type="GeneID" id="7049434"/>
<dbReference type="PANTHER" id="PTHR10870">
    <property type="entry name" value="CELL CYCLE CHECKPOINT PROTEIN RAD1"/>
    <property type="match status" value="1"/>
</dbReference>
<dbReference type="InterPro" id="IPR046938">
    <property type="entry name" value="DNA_clamp_sf"/>
</dbReference>
<dbReference type="VEuPathDB" id="FungiDB:SJAG_02771"/>
<accession>B6K149</accession>
<dbReference type="OrthoDB" id="337581at2759"/>
<gene>
    <name evidence="8" type="primary">rad1</name>
    <name evidence="7" type="ORF">SJAG_02771</name>
</gene>
<reference evidence="7 9" key="1">
    <citation type="journal article" date="2011" name="Science">
        <title>Comparative functional genomics of the fission yeasts.</title>
        <authorList>
            <person name="Rhind N."/>
            <person name="Chen Z."/>
            <person name="Yassour M."/>
            <person name="Thompson D.A."/>
            <person name="Haas B.J."/>
            <person name="Habib N."/>
            <person name="Wapinski I."/>
            <person name="Roy S."/>
            <person name="Lin M.F."/>
            <person name="Heiman D.I."/>
            <person name="Young S.K."/>
            <person name="Furuya K."/>
            <person name="Guo Y."/>
            <person name="Pidoux A."/>
            <person name="Chen H.M."/>
            <person name="Robbertse B."/>
            <person name="Goldberg J.M."/>
            <person name="Aoki K."/>
            <person name="Bayne E.H."/>
            <person name="Berlin A.M."/>
            <person name="Desjardins C.A."/>
            <person name="Dobbs E."/>
            <person name="Dukaj L."/>
            <person name="Fan L."/>
            <person name="FitzGerald M.G."/>
            <person name="French C."/>
            <person name="Gujja S."/>
            <person name="Hansen K."/>
            <person name="Keifenheim D."/>
            <person name="Levin J.Z."/>
            <person name="Mosher R.A."/>
            <person name="Mueller C.A."/>
            <person name="Pfiffner J."/>
            <person name="Priest M."/>
            <person name="Russ C."/>
            <person name="Smialowska A."/>
            <person name="Swoboda P."/>
            <person name="Sykes S.M."/>
            <person name="Vaughn M."/>
            <person name="Vengrova S."/>
            <person name="Yoder R."/>
            <person name="Zeng Q."/>
            <person name="Allshire R."/>
            <person name="Baulcombe D."/>
            <person name="Birren B.W."/>
            <person name="Brown W."/>
            <person name="Ekwall K."/>
            <person name="Kellis M."/>
            <person name="Leatherwood J."/>
            <person name="Levin H."/>
            <person name="Margalit H."/>
            <person name="Martienssen R."/>
            <person name="Nieduszynski C.A."/>
            <person name="Spatafora J.W."/>
            <person name="Friedman N."/>
            <person name="Dalgaard J.Z."/>
            <person name="Baumann P."/>
            <person name="Niki H."/>
            <person name="Regev A."/>
            <person name="Nusbaum C."/>
        </authorList>
    </citation>
    <scope>NUCLEOTIDE SEQUENCE [LARGE SCALE GENOMIC DNA]</scope>
    <source>
        <strain evidence="9">yFS275 / FY16936</strain>
    </source>
</reference>
<name>B6K149_SCHJY</name>
<dbReference type="EMBL" id="KE651166">
    <property type="protein sequence ID" value="EEB07670.1"/>
    <property type="molecule type" value="Genomic_DNA"/>
</dbReference>
<dbReference type="GO" id="GO:0035861">
    <property type="term" value="C:site of double-strand break"/>
    <property type="evidence" value="ECO:0007669"/>
    <property type="project" value="EnsemblFungi"/>
</dbReference>
<dbReference type="PRINTS" id="PR01245">
    <property type="entry name" value="RAD1REC1"/>
</dbReference>
<keyword evidence="9" id="KW-1185">Reference proteome</keyword>
<dbReference type="GO" id="GO:0033315">
    <property type="term" value="P:meiotic G2/MI DNA replication checkpoint signaling"/>
    <property type="evidence" value="ECO:0007669"/>
    <property type="project" value="EnsemblFungi"/>
</dbReference>
<dbReference type="Gene3D" id="3.70.10.10">
    <property type="match status" value="1"/>
</dbReference>
<keyword evidence="3" id="KW-0227">DNA damage</keyword>
<dbReference type="PRINTS" id="PR01246">
    <property type="entry name" value="RAD1REPAIR"/>
</dbReference>
<dbReference type="GO" id="GO:0140445">
    <property type="term" value="C:chromosome, telomeric repeat region"/>
    <property type="evidence" value="ECO:0007669"/>
    <property type="project" value="EnsemblFungi"/>
</dbReference>
<comment type="similarity">
    <text evidence="2">Belongs to the rad1 family.</text>
</comment>
<dbReference type="GO" id="GO:0007095">
    <property type="term" value="P:mitotic G2 DNA damage checkpoint signaling"/>
    <property type="evidence" value="ECO:0007669"/>
    <property type="project" value="EnsemblFungi"/>
</dbReference>
<sequence>MFEAETTQLKHIFLSLRCIDFVKECTVEIYKKGIKFGVDESQSLDAHIYLQKPLFTDFKVGNISGDEDEAVYAFKIQLQPLLHCLSIYAESKDRMSSMQWDQPNPTGFMKRHGTRCIIRYHGKGDTFDWIIEDATGYKTTCELNTMEENDAMKTEFIASRTTVKVIMKSKWLYDALLELDNNLSDSLLIKTLPEKSTFALRSIGSISSTEVEYPSARNVLESFKTMSEYVHAYRFSLVRHALKALQASSKASIQIDENGLLNLQLMLLSPQGLSSFVDFKILPLNLNEGEDEQGSDWDGRGDSETDDADTEDE</sequence>
<feature type="region of interest" description="Disordered" evidence="6">
    <location>
        <begin position="289"/>
        <end position="313"/>
    </location>
</feature>
<dbReference type="HOGENOM" id="CLU_035332_1_0_1"/>
<dbReference type="Proteomes" id="UP000001744">
    <property type="component" value="Unassembled WGS sequence"/>
</dbReference>
<proteinExistence type="inferred from homology"/>
<dbReference type="InterPro" id="IPR003021">
    <property type="entry name" value="Rad1_Rec1_Rad17"/>
</dbReference>
<dbReference type="STRING" id="402676.B6K149"/>
<evidence type="ECO:0000256" key="1">
    <source>
        <dbReference type="ARBA" id="ARBA00004123"/>
    </source>
</evidence>
<dbReference type="InterPro" id="IPR003011">
    <property type="entry name" value="Cell_cycle_checkpoint_Rad1"/>
</dbReference>
<evidence type="ECO:0000313" key="8">
    <source>
        <dbReference type="JaponicusDB" id="SJAG_02771"/>
    </source>
</evidence>
<dbReference type="GO" id="GO:0006281">
    <property type="term" value="P:DNA repair"/>
    <property type="evidence" value="ECO:0000318"/>
    <property type="project" value="GO_Central"/>
</dbReference>
<evidence type="ECO:0000256" key="3">
    <source>
        <dbReference type="ARBA" id="ARBA00022763"/>
    </source>
</evidence>
<keyword evidence="4" id="KW-0234">DNA repair</keyword>
<dbReference type="GO" id="GO:0005737">
    <property type="term" value="C:cytoplasm"/>
    <property type="evidence" value="ECO:0007669"/>
    <property type="project" value="EnsemblFungi"/>
</dbReference>
<dbReference type="eggNOG" id="KOG3194">
    <property type="taxonomic scope" value="Eukaryota"/>
</dbReference>
<protein>
    <submittedName>
        <fullName evidence="7">Checkpoint clamp complex protein Rad1</fullName>
    </submittedName>
</protein>
<keyword evidence="5" id="KW-0539">Nucleus</keyword>
<dbReference type="PANTHER" id="PTHR10870:SF0">
    <property type="entry name" value="CELL CYCLE CHECKPOINT PROTEIN RAD1"/>
    <property type="match status" value="1"/>
</dbReference>
<dbReference type="GO" id="GO:0031573">
    <property type="term" value="P:mitotic intra-S DNA damage checkpoint signaling"/>
    <property type="evidence" value="ECO:0007669"/>
    <property type="project" value="EnsemblFungi"/>
</dbReference>
<evidence type="ECO:0000313" key="9">
    <source>
        <dbReference type="Proteomes" id="UP000001744"/>
    </source>
</evidence>
<dbReference type="AlphaFoldDB" id="B6K149"/>
<evidence type="ECO:0000313" key="7">
    <source>
        <dbReference type="EMBL" id="EEB07670.1"/>
    </source>
</evidence>
<dbReference type="GO" id="GO:0030896">
    <property type="term" value="C:checkpoint clamp complex"/>
    <property type="evidence" value="ECO:0000318"/>
    <property type="project" value="GO_Central"/>
</dbReference>
<dbReference type="GO" id="GO:0033314">
    <property type="term" value="P:mitotic DNA replication checkpoint signaling"/>
    <property type="evidence" value="ECO:0007669"/>
    <property type="project" value="EnsemblFungi"/>
</dbReference>
<dbReference type="Pfam" id="PF02144">
    <property type="entry name" value="Rad1"/>
    <property type="match status" value="1"/>
</dbReference>
<evidence type="ECO:0000256" key="5">
    <source>
        <dbReference type="ARBA" id="ARBA00023242"/>
    </source>
</evidence>
<dbReference type="GO" id="GO:0000723">
    <property type="term" value="P:telomere maintenance"/>
    <property type="evidence" value="ECO:0007669"/>
    <property type="project" value="EnsemblFungi"/>
</dbReference>
<feature type="compositionally biased region" description="Acidic residues" evidence="6">
    <location>
        <begin position="304"/>
        <end position="313"/>
    </location>
</feature>
<dbReference type="JaponicusDB" id="SJAG_02771">
    <property type="gene designation" value="rad1"/>
</dbReference>
<dbReference type="OMA" id="WSQAYKF"/>